<dbReference type="Pfam" id="PF00589">
    <property type="entry name" value="Phage_integrase"/>
    <property type="match status" value="1"/>
</dbReference>
<evidence type="ECO:0000259" key="4">
    <source>
        <dbReference type="PROSITE" id="PS51898"/>
    </source>
</evidence>
<dbReference type="GO" id="GO:0003677">
    <property type="term" value="F:DNA binding"/>
    <property type="evidence" value="ECO:0007669"/>
    <property type="project" value="UniProtKB-KW"/>
</dbReference>
<dbReference type="Proteomes" id="UP000198931">
    <property type="component" value="Unassembled WGS sequence"/>
</dbReference>
<dbReference type="OrthoDB" id="1094492at2"/>
<dbReference type="InterPro" id="IPR010998">
    <property type="entry name" value="Integrase_recombinase_N"/>
</dbReference>
<dbReference type="SUPFAM" id="SSF56349">
    <property type="entry name" value="DNA breaking-rejoining enzymes"/>
    <property type="match status" value="1"/>
</dbReference>
<evidence type="ECO:0000256" key="2">
    <source>
        <dbReference type="ARBA" id="ARBA00023125"/>
    </source>
</evidence>
<keyword evidence="6" id="KW-1185">Reference proteome</keyword>
<evidence type="ECO:0000313" key="5">
    <source>
        <dbReference type="EMBL" id="SFI11086.1"/>
    </source>
</evidence>
<proteinExistence type="inferred from homology"/>
<evidence type="ECO:0000256" key="1">
    <source>
        <dbReference type="ARBA" id="ARBA00008857"/>
    </source>
</evidence>
<dbReference type="GO" id="GO:0015074">
    <property type="term" value="P:DNA integration"/>
    <property type="evidence" value="ECO:0007669"/>
    <property type="project" value="InterPro"/>
</dbReference>
<dbReference type="InterPro" id="IPR002104">
    <property type="entry name" value="Integrase_catalytic"/>
</dbReference>
<comment type="similarity">
    <text evidence="1">Belongs to the 'phage' integrase family.</text>
</comment>
<dbReference type="PROSITE" id="PS51898">
    <property type="entry name" value="TYR_RECOMBINASE"/>
    <property type="match status" value="1"/>
</dbReference>
<dbReference type="PANTHER" id="PTHR30349">
    <property type="entry name" value="PHAGE INTEGRASE-RELATED"/>
    <property type="match status" value="1"/>
</dbReference>
<dbReference type="PANTHER" id="PTHR30349:SF64">
    <property type="entry name" value="PROPHAGE INTEGRASE INTD-RELATED"/>
    <property type="match status" value="1"/>
</dbReference>
<accession>A0A1I3FIT2</accession>
<dbReference type="EMBL" id="FOQT01000002">
    <property type="protein sequence ID" value="SFI11086.1"/>
    <property type="molecule type" value="Genomic_DNA"/>
</dbReference>
<organism evidence="5 6">
    <name type="scientific">Halpernia frigidisoli</name>
    <dbReference type="NCBI Taxonomy" id="1125876"/>
    <lineage>
        <taxon>Bacteria</taxon>
        <taxon>Pseudomonadati</taxon>
        <taxon>Bacteroidota</taxon>
        <taxon>Flavobacteriia</taxon>
        <taxon>Flavobacteriales</taxon>
        <taxon>Weeksellaceae</taxon>
        <taxon>Chryseobacterium group</taxon>
        <taxon>Halpernia</taxon>
    </lineage>
</organism>
<sequence length="403" mass="47572">MATCKVVLDTRQIDKKNEHNLAIEVNFGKNKCFLNIGKMTKDLYSEVFSKKSANNDNLDFKKECQEYLYRAEEIINDMLIFDRQLLRELFYNEKQSKNRDSLKVVDLFDNYFTDKSNLAVRTISKMNQSKNTIVGDNKEMTILEIDKDFLDDFQKTRLKLGNSDNYVSGIFRDLRAVINYFTKTKKIIPLNYKYPFGADGFKICNSFTKKDVLDEEDIKRFLNYNYFKNKQEEYARDTWELLYLCNGINYADLLRLRWDQKKDNCFKFFRKKTENTRKNHKQKIVVPITERIQNLLNKVGDTESQFVLGKLVDNYTAQYFENKLHKYQGKINKNLRAISIKLDLRIEMTLSKARDCYATTLNRNDIPISRISEMLGHSNTAVTQHYLGSMDIDKLFEVNSVLV</sequence>
<feature type="domain" description="Tyr recombinase" evidence="4">
    <location>
        <begin position="208"/>
        <end position="400"/>
    </location>
</feature>
<dbReference type="Gene3D" id="1.10.150.130">
    <property type="match status" value="1"/>
</dbReference>
<dbReference type="InterPro" id="IPR050090">
    <property type="entry name" value="Tyrosine_recombinase_XerCD"/>
</dbReference>
<evidence type="ECO:0000256" key="3">
    <source>
        <dbReference type="ARBA" id="ARBA00023172"/>
    </source>
</evidence>
<evidence type="ECO:0000313" key="6">
    <source>
        <dbReference type="Proteomes" id="UP000198931"/>
    </source>
</evidence>
<dbReference type="InterPro" id="IPR013762">
    <property type="entry name" value="Integrase-like_cat_sf"/>
</dbReference>
<protein>
    <submittedName>
        <fullName evidence="5">Phage integrase family protein</fullName>
    </submittedName>
</protein>
<dbReference type="AlphaFoldDB" id="A0A1I3FIT2"/>
<keyword evidence="3" id="KW-0233">DNA recombination</keyword>
<dbReference type="RefSeq" id="WP_090079420.1">
    <property type="nucleotide sequence ID" value="NZ_FOQT01000002.1"/>
</dbReference>
<gene>
    <name evidence="5" type="ORF">SAMN05443292_1408</name>
</gene>
<reference evidence="5 6" key="1">
    <citation type="submission" date="2016-10" db="EMBL/GenBank/DDBJ databases">
        <authorList>
            <person name="de Groot N.N."/>
        </authorList>
    </citation>
    <scope>NUCLEOTIDE SEQUENCE [LARGE SCALE GENOMIC DNA]</scope>
    <source>
        <strain evidence="5 6">DSM 26000</strain>
    </source>
</reference>
<dbReference type="Gene3D" id="1.10.443.10">
    <property type="entry name" value="Intergrase catalytic core"/>
    <property type="match status" value="1"/>
</dbReference>
<dbReference type="GO" id="GO:0006310">
    <property type="term" value="P:DNA recombination"/>
    <property type="evidence" value="ECO:0007669"/>
    <property type="project" value="UniProtKB-KW"/>
</dbReference>
<name>A0A1I3FIT2_9FLAO</name>
<keyword evidence="2" id="KW-0238">DNA-binding</keyword>
<dbReference type="STRING" id="1125876.SAMN05443292_1408"/>
<dbReference type="InterPro" id="IPR011010">
    <property type="entry name" value="DNA_brk_join_enz"/>
</dbReference>